<keyword evidence="3" id="KW-1185">Reference proteome</keyword>
<comment type="caution">
    <text evidence="2">The sequence shown here is derived from an EMBL/GenBank/DDBJ whole genome shotgun (WGS) entry which is preliminary data.</text>
</comment>
<evidence type="ECO:0000313" key="3">
    <source>
        <dbReference type="Proteomes" id="UP001066276"/>
    </source>
</evidence>
<organism evidence="2 3">
    <name type="scientific">Pleurodeles waltl</name>
    <name type="common">Iberian ribbed newt</name>
    <dbReference type="NCBI Taxonomy" id="8319"/>
    <lineage>
        <taxon>Eukaryota</taxon>
        <taxon>Metazoa</taxon>
        <taxon>Chordata</taxon>
        <taxon>Craniata</taxon>
        <taxon>Vertebrata</taxon>
        <taxon>Euteleostomi</taxon>
        <taxon>Amphibia</taxon>
        <taxon>Batrachia</taxon>
        <taxon>Caudata</taxon>
        <taxon>Salamandroidea</taxon>
        <taxon>Salamandridae</taxon>
        <taxon>Pleurodelinae</taxon>
        <taxon>Pleurodeles</taxon>
    </lineage>
</organism>
<protein>
    <submittedName>
        <fullName evidence="2">Uncharacterized protein</fullName>
    </submittedName>
</protein>
<dbReference type="EMBL" id="JANPWB010000007">
    <property type="protein sequence ID" value="KAJ1171768.1"/>
    <property type="molecule type" value="Genomic_DNA"/>
</dbReference>
<feature type="compositionally biased region" description="Basic and acidic residues" evidence="1">
    <location>
        <begin position="44"/>
        <end position="78"/>
    </location>
</feature>
<gene>
    <name evidence="2" type="ORF">NDU88_003626</name>
</gene>
<reference evidence="2" key="1">
    <citation type="journal article" date="2022" name="bioRxiv">
        <title>Sequencing and chromosome-scale assembly of the giantPleurodeles waltlgenome.</title>
        <authorList>
            <person name="Brown T."/>
            <person name="Elewa A."/>
            <person name="Iarovenko S."/>
            <person name="Subramanian E."/>
            <person name="Araus A.J."/>
            <person name="Petzold A."/>
            <person name="Susuki M."/>
            <person name="Suzuki K.-i.T."/>
            <person name="Hayashi T."/>
            <person name="Toyoda A."/>
            <person name="Oliveira C."/>
            <person name="Osipova E."/>
            <person name="Leigh N.D."/>
            <person name="Simon A."/>
            <person name="Yun M.H."/>
        </authorList>
    </citation>
    <scope>NUCLEOTIDE SEQUENCE</scope>
    <source>
        <strain evidence="2">20211129_DDA</strain>
        <tissue evidence="2">Liver</tissue>
    </source>
</reference>
<feature type="region of interest" description="Disordered" evidence="1">
    <location>
        <begin position="1"/>
        <end position="81"/>
    </location>
</feature>
<sequence length="99" mass="11096">METLRNVSGDYFRVRGVQEKTDYAQEGTSATGKESPCEAPETETAEKDESRTSSGTDRSEAVTHSGEETRMQETRHDPGGSWLAKLKDLELLFLYSMLF</sequence>
<feature type="compositionally biased region" description="Basic and acidic residues" evidence="1">
    <location>
        <begin position="12"/>
        <end position="23"/>
    </location>
</feature>
<evidence type="ECO:0000313" key="2">
    <source>
        <dbReference type="EMBL" id="KAJ1171768.1"/>
    </source>
</evidence>
<evidence type="ECO:0000256" key="1">
    <source>
        <dbReference type="SAM" id="MobiDB-lite"/>
    </source>
</evidence>
<dbReference type="Proteomes" id="UP001066276">
    <property type="component" value="Chromosome 4_1"/>
</dbReference>
<dbReference type="AlphaFoldDB" id="A0AAV7T5M0"/>
<name>A0AAV7T5M0_PLEWA</name>
<accession>A0AAV7T5M0</accession>
<proteinExistence type="predicted"/>